<dbReference type="Pfam" id="PF25023">
    <property type="entry name" value="TEN_YD-shell"/>
    <property type="match status" value="1"/>
</dbReference>
<gene>
    <name evidence="5" type="ORF">LA76x_1395</name>
</gene>
<dbReference type="KEGG" id="lab:LA76x_1395"/>
<dbReference type="AlphaFoldDB" id="A0A0S2F7N4"/>
<sequence>MKWISKLIATALFAVAAFTVQAQTVVEYIHTDALGSPVAVTDANQNVVERSEYEPYGRLLNRPLTDGPGYTGHIGDAATGLTYMQQRYYDTEIGRFLSIDPVSVDTNTAALFNRYMYAAANPYRYVDPDGRCTGSRMTNDDGTCRSTGGATTQSYRLSSPSSMVQERTDNAATGAIGRAASAEANSALAKAGVASSTYSSKGRAARAWANVVQKVANKYNTEIASRLFAAPNEKIVTGSATSDGFITEVNPDFSESPNSLYVTVGYIHTHPRNSLFSGNDLNYVLGMYRAVNGWGRNTSGAIDQTAFVSRPDGKVYGWDASSYINSGGASYMQESSYVEY</sequence>
<feature type="compositionally biased region" description="Polar residues" evidence="2">
    <location>
        <begin position="144"/>
        <end position="164"/>
    </location>
</feature>
<proteinExistence type="predicted"/>
<evidence type="ECO:0000256" key="1">
    <source>
        <dbReference type="ARBA" id="ARBA00022737"/>
    </source>
</evidence>
<protein>
    <submittedName>
        <fullName evidence="5">RHS repeat-associated core domain protein</fullName>
    </submittedName>
</protein>
<accession>A0A0S2F7N4</accession>
<evidence type="ECO:0000256" key="3">
    <source>
        <dbReference type="SAM" id="SignalP"/>
    </source>
</evidence>
<keyword evidence="1" id="KW-0677">Repeat</keyword>
<dbReference type="PANTHER" id="PTHR32305">
    <property type="match status" value="1"/>
</dbReference>
<organism evidence="5 6">
    <name type="scientific">Lysobacter antibioticus</name>
    <dbReference type="NCBI Taxonomy" id="84531"/>
    <lineage>
        <taxon>Bacteria</taxon>
        <taxon>Pseudomonadati</taxon>
        <taxon>Pseudomonadota</taxon>
        <taxon>Gammaproteobacteria</taxon>
        <taxon>Lysobacterales</taxon>
        <taxon>Lysobacteraceae</taxon>
        <taxon>Lysobacter</taxon>
    </lineage>
</organism>
<dbReference type="EMBL" id="CP011129">
    <property type="protein sequence ID" value="ALN79551.1"/>
    <property type="molecule type" value="Genomic_DNA"/>
</dbReference>
<keyword evidence="3" id="KW-0732">Signal</keyword>
<evidence type="ECO:0000259" key="4">
    <source>
        <dbReference type="Pfam" id="PF25023"/>
    </source>
</evidence>
<evidence type="ECO:0000313" key="6">
    <source>
        <dbReference type="Proteomes" id="UP000060787"/>
    </source>
</evidence>
<dbReference type="InterPro" id="IPR022385">
    <property type="entry name" value="Rhs_assc_core"/>
</dbReference>
<evidence type="ECO:0000313" key="5">
    <source>
        <dbReference type="EMBL" id="ALN79551.1"/>
    </source>
</evidence>
<name>A0A0S2F7N4_LYSAN</name>
<reference evidence="5 6" key="1">
    <citation type="journal article" date="2015" name="BMC Genomics">
        <title>Comparative genomics and metabolic profiling of the genus Lysobacter.</title>
        <authorList>
            <person name="de Bruijn I."/>
            <person name="Cheng X."/>
            <person name="de Jager V."/>
            <person name="Exposito R.G."/>
            <person name="Watrous J."/>
            <person name="Patel N."/>
            <person name="Postma J."/>
            <person name="Dorrestein P.C."/>
            <person name="Kobayashi D."/>
            <person name="Raaijmakers J.M."/>
        </authorList>
    </citation>
    <scope>NUCLEOTIDE SEQUENCE [LARGE SCALE GENOMIC DNA]</scope>
    <source>
        <strain evidence="5 6">76</strain>
    </source>
</reference>
<feature type="domain" description="Teneurin-like YD-shell" evidence="4">
    <location>
        <begin position="28"/>
        <end position="122"/>
    </location>
</feature>
<feature type="signal peptide" evidence="3">
    <location>
        <begin position="1"/>
        <end position="22"/>
    </location>
</feature>
<evidence type="ECO:0000256" key="2">
    <source>
        <dbReference type="SAM" id="MobiDB-lite"/>
    </source>
</evidence>
<feature type="region of interest" description="Disordered" evidence="2">
    <location>
        <begin position="143"/>
        <end position="164"/>
    </location>
</feature>
<keyword evidence="6" id="KW-1185">Reference proteome</keyword>
<dbReference type="Proteomes" id="UP000060787">
    <property type="component" value="Chromosome"/>
</dbReference>
<dbReference type="InterPro" id="IPR056823">
    <property type="entry name" value="TEN-like_YD-shell"/>
</dbReference>
<dbReference type="Gene3D" id="2.180.10.10">
    <property type="entry name" value="RHS repeat-associated core"/>
    <property type="match status" value="1"/>
</dbReference>
<dbReference type="STRING" id="84531.LA76x_1395"/>
<dbReference type="RefSeq" id="WP_082647737.1">
    <property type="nucleotide sequence ID" value="NZ_CP011129.1"/>
</dbReference>
<dbReference type="InterPro" id="IPR050708">
    <property type="entry name" value="T6SS_VgrG/RHS"/>
</dbReference>
<dbReference type="PANTHER" id="PTHR32305:SF15">
    <property type="entry name" value="PROTEIN RHSA-RELATED"/>
    <property type="match status" value="1"/>
</dbReference>
<dbReference type="NCBIfam" id="TIGR03696">
    <property type="entry name" value="Rhs_assc_core"/>
    <property type="match status" value="1"/>
</dbReference>
<feature type="chain" id="PRO_5006596771" evidence="3">
    <location>
        <begin position="23"/>
        <end position="340"/>
    </location>
</feature>
<dbReference type="PATRIC" id="fig|84531.8.peg.1427"/>